<proteinExistence type="predicted"/>
<name>A0ABX7FC46_9RHOB</name>
<gene>
    <name evidence="1" type="ORF">GQA70_16340</name>
</gene>
<reference evidence="1 2" key="1">
    <citation type="submission" date="2019-12" db="EMBL/GenBank/DDBJ databases">
        <title>Complete Genome Sequence of a Quorum-Sensing Bacterium,Rhodobacteraceae bacterium C31, Isolated from a marine microalgae symbiotic bacteria.</title>
        <authorList>
            <person name="Zhang Y."/>
        </authorList>
    </citation>
    <scope>NUCLEOTIDE SEQUENCE [LARGE SCALE GENOMIC DNA]</scope>
    <source>
        <strain evidence="1 2">C31</strain>
    </source>
</reference>
<evidence type="ECO:0000313" key="2">
    <source>
        <dbReference type="Proteomes" id="UP000596387"/>
    </source>
</evidence>
<accession>A0ABX7FC46</accession>
<dbReference type="Proteomes" id="UP000596387">
    <property type="component" value="Chromosome"/>
</dbReference>
<dbReference type="EMBL" id="CP047166">
    <property type="protein sequence ID" value="QRF67735.1"/>
    <property type="molecule type" value="Genomic_DNA"/>
</dbReference>
<evidence type="ECO:0000313" key="1">
    <source>
        <dbReference type="EMBL" id="QRF67735.1"/>
    </source>
</evidence>
<keyword evidence="2" id="KW-1185">Reference proteome</keyword>
<sequence>MAMTNTAYAPRTNVFAQIGNRIMNGLVAMAEANGRVKQIERLQSMSDAELASRGIKRNEIVHHVFRDMYHV</sequence>
<organism evidence="1 2">
    <name type="scientific">Ponticoccus alexandrii</name>
    <dbReference type="NCBI Taxonomy" id="1943633"/>
    <lineage>
        <taxon>Bacteria</taxon>
        <taxon>Pseudomonadati</taxon>
        <taxon>Pseudomonadota</taxon>
        <taxon>Alphaproteobacteria</taxon>
        <taxon>Rhodobacterales</taxon>
        <taxon>Roseobacteraceae</taxon>
        <taxon>Ponticoccus</taxon>
    </lineage>
</organism>
<protein>
    <submittedName>
        <fullName evidence="1">DUF1127 domain-containing protein</fullName>
    </submittedName>
</protein>